<proteinExistence type="predicted"/>
<name>L9WIB7_9EURY</name>
<accession>L9WIB7</accession>
<dbReference type="EMBL" id="AOHX01000025">
    <property type="protein sequence ID" value="ELY48078.1"/>
    <property type="molecule type" value="Genomic_DNA"/>
</dbReference>
<organism evidence="1 2">
    <name type="scientific">Natronorubrum sulfidifaciens JCM 14089</name>
    <dbReference type="NCBI Taxonomy" id="1230460"/>
    <lineage>
        <taxon>Archaea</taxon>
        <taxon>Methanobacteriati</taxon>
        <taxon>Methanobacteriota</taxon>
        <taxon>Stenosarchaea group</taxon>
        <taxon>Halobacteria</taxon>
        <taxon>Halobacteriales</taxon>
        <taxon>Natrialbaceae</taxon>
        <taxon>Natronorubrum</taxon>
    </lineage>
</organism>
<comment type="caution">
    <text evidence="1">The sequence shown here is derived from an EMBL/GenBank/DDBJ whole genome shotgun (WGS) entry which is preliminary data.</text>
</comment>
<reference evidence="1 2" key="1">
    <citation type="journal article" date="2014" name="PLoS Genet.">
        <title>Phylogenetically driven sequencing of extremely halophilic archaea reveals strategies for static and dynamic osmo-response.</title>
        <authorList>
            <person name="Becker E.A."/>
            <person name="Seitzer P.M."/>
            <person name="Tritt A."/>
            <person name="Larsen D."/>
            <person name="Krusor M."/>
            <person name="Yao A.I."/>
            <person name="Wu D."/>
            <person name="Madern D."/>
            <person name="Eisen J.A."/>
            <person name="Darling A.E."/>
            <person name="Facciotti M.T."/>
        </authorList>
    </citation>
    <scope>NUCLEOTIDE SEQUENCE [LARGE SCALE GENOMIC DNA]</scope>
    <source>
        <strain evidence="1 2">JCM 14089</strain>
    </source>
</reference>
<keyword evidence="2" id="KW-1185">Reference proteome</keyword>
<protein>
    <submittedName>
        <fullName evidence="1">Uncharacterized protein</fullName>
    </submittedName>
</protein>
<dbReference type="Proteomes" id="UP000011661">
    <property type="component" value="Unassembled WGS sequence"/>
</dbReference>
<dbReference type="AlphaFoldDB" id="L9WIB7"/>
<evidence type="ECO:0000313" key="2">
    <source>
        <dbReference type="Proteomes" id="UP000011661"/>
    </source>
</evidence>
<sequence>MTHVLERREITRLERGWIDVWLLIQFLEARTFDSNAPTAHALRVNGNAEVTGCWTLEFCLDIATIAVAVDTHRAPPGL</sequence>
<evidence type="ECO:0000313" key="1">
    <source>
        <dbReference type="EMBL" id="ELY48078.1"/>
    </source>
</evidence>
<gene>
    <name evidence="1" type="ORF">C495_01350</name>
</gene>